<reference evidence="8 9" key="1">
    <citation type="submission" date="2016-09" db="EMBL/GenBank/DDBJ databases">
        <title>Photobacterium proteolyticum sp. nov. a protease producing bacterium isolated from ocean sediments of Laizhou Bay.</title>
        <authorList>
            <person name="Li Y."/>
        </authorList>
    </citation>
    <scope>NUCLEOTIDE SEQUENCE [LARGE SCALE GENOMIC DNA]</scope>
    <source>
        <strain evidence="8 9">13-12</strain>
    </source>
</reference>
<dbReference type="InterPro" id="IPR051406">
    <property type="entry name" value="PLD_domain"/>
</dbReference>
<dbReference type="GO" id="GO:0016891">
    <property type="term" value="F:RNA endonuclease activity producing 5'-phosphomonoesters, hydrolytic mechanism"/>
    <property type="evidence" value="ECO:0007669"/>
    <property type="project" value="TreeGrafter"/>
</dbReference>
<evidence type="ECO:0000313" key="8">
    <source>
        <dbReference type="EMBL" id="OLQ74869.1"/>
    </source>
</evidence>
<comment type="similarity">
    <text evidence="2">Belongs to the phospholipase D family.</text>
</comment>
<dbReference type="PROSITE" id="PS50035">
    <property type="entry name" value="PLD"/>
    <property type="match status" value="1"/>
</dbReference>
<feature type="domain" description="PLD phosphodiesterase" evidence="7">
    <location>
        <begin position="170"/>
        <end position="197"/>
    </location>
</feature>
<dbReference type="GO" id="GO:0006793">
    <property type="term" value="P:phosphorus metabolic process"/>
    <property type="evidence" value="ECO:0007669"/>
    <property type="project" value="UniProtKB-ARBA"/>
</dbReference>
<dbReference type="AlphaFoldDB" id="A0A1Q9GK38"/>
<evidence type="ECO:0000256" key="5">
    <source>
        <dbReference type="ARBA" id="ARBA00022963"/>
    </source>
</evidence>
<comment type="catalytic activity">
    <reaction evidence="1">
        <text>a 1,2-diacyl-sn-glycero-3-phosphocholine + H2O = a 1,2-diacyl-sn-glycero-3-phosphate + choline + H(+)</text>
        <dbReference type="Rhea" id="RHEA:14445"/>
        <dbReference type="ChEBI" id="CHEBI:15354"/>
        <dbReference type="ChEBI" id="CHEBI:15377"/>
        <dbReference type="ChEBI" id="CHEBI:15378"/>
        <dbReference type="ChEBI" id="CHEBI:57643"/>
        <dbReference type="ChEBI" id="CHEBI:58608"/>
        <dbReference type="EC" id="3.1.4.4"/>
    </reaction>
</comment>
<dbReference type="InterPro" id="IPR001736">
    <property type="entry name" value="PLipase_D/transphosphatidylase"/>
</dbReference>
<evidence type="ECO:0000256" key="6">
    <source>
        <dbReference type="ARBA" id="ARBA00023098"/>
    </source>
</evidence>
<dbReference type="EC" id="3.1.4.4" evidence="3"/>
<evidence type="ECO:0000313" key="9">
    <source>
        <dbReference type="Proteomes" id="UP000186905"/>
    </source>
</evidence>
<gene>
    <name evidence="8" type="ORF">BIT28_12980</name>
</gene>
<sequence>MTKFDIQTLLIESFEDYKLDNTERRALADKLATAELKADDLSYLRNQSFSLVQQIIRESGDALQALKWLEQVIKQLDKARGSDGEVLAESWFSPGNSCVNGIRHQLKRAVKSVDICVFTIADDDLTEAILATHKRGVKVRIITDNDKINDVGSDIDYLARQGIEIKLDNTSYHMHHKFALFDGERLINGSFNWTRSASKYNSEDITLTDDGRHVQAFSRHFEQLWHYFPNYSH</sequence>
<dbReference type="Proteomes" id="UP000186905">
    <property type="component" value="Unassembled WGS sequence"/>
</dbReference>
<dbReference type="PANTHER" id="PTHR43856">
    <property type="entry name" value="CARDIOLIPIN HYDROLASE"/>
    <property type="match status" value="1"/>
</dbReference>
<evidence type="ECO:0000256" key="1">
    <source>
        <dbReference type="ARBA" id="ARBA00000798"/>
    </source>
</evidence>
<dbReference type="PANTHER" id="PTHR43856:SF1">
    <property type="entry name" value="MITOCHONDRIAL CARDIOLIPIN HYDROLASE"/>
    <property type="match status" value="1"/>
</dbReference>
<dbReference type="CDD" id="cd09171">
    <property type="entry name" value="PLDc_vPLD6_like"/>
    <property type="match status" value="1"/>
</dbReference>
<accession>A0A1Q9GK38</accession>
<evidence type="ECO:0000256" key="2">
    <source>
        <dbReference type="ARBA" id="ARBA00008664"/>
    </source>
</evidence>
<keyword evidence="4" id="KW-0378">Hydrolase</keyword>
<comment type="caution">
    <text evidence="8">The sequence shown here is derived from an EMBL/GenBank/DDBJ whole genome shotgun (WGS) entry which is preliminary data.</text>
</comment>
<dbReference type="Pfam" id="PF13091">
    <property type="entry name" value="PLDc_2"/>
    <property type="match status" value="1"/>
</dbReference>
<dbReference type="STRING" id="1903952.BIT28_12980"/>
<protein>
    <recommendedName>
        <fullName evidence="3">phospholipase D</fullName>
        <ecNumber evidence="3">3.1.4.4</ecNumber>
    </recommendedName>
</protein>
<keyword evidence="9" id="KW-1185">Reference proteome</keyword>
<dbReference type="GO" id="GO:0016042">
    <property type="term" value="P:lipid catabolic process"/>
    <property type="evidence" value="ECO:0007669"/>
    <property type="project" value="UniProtKB-KW"/>
</dbReference>
<dbReference type="SUPFAM" id="SSF56024">
    <property type="entry name" value="Phospholipase D/nuclease"/>
    <property type="match status" value="1"/>
</dbReference>
<keyword evidence="6" id="KW-0443">Lipid metabolism</keyword>
<evidence type="ECO:0000259" key="7">
    <source>
        <dbReference type="PROSITE" id="PS50035"/>
    </source>
</evidence>
<proteinExistence type="inferred from homology"/>
<dbReference type="RefSeq" id="WP_075765250.1">
    <property type="nucleotide sequence ID" value="NZ_MJIL01000079.1"/>
</dbReference>
<evidence type="ECO:0000256" key="4">
    <source>
        <dbReference type="ARBA" id="ARBA00022801"/>
    </source>
</evidence>
<dbReference type="Gene3D" id="3.30.870.10">
    <property type="entry name" value="Endonuclease Chain A"/>
    <property type="match status" value="1"/>
</dbReference>
<organism evidence="8 9">
    <name type="scientific">Photobacterium proteolyticum</name>
    <dbReference type="NCBI Taxonomy" id="1903952"/>
    <lineage>
        <taxon>Bacteria</taxon>
        <taxon>Pseudomonadati</taxon>
        <taxon>Pseudomonadota</taxon>
        <taxon>Gammaproteobacteria</taxon>
        <taxon>Vibrionales</taxon>
        <taxon>Vibrionaceae</taxon>
        <taxon>Photobacterium</taxon>
    </lineage>
</organism>
<dbReference type="InterPro" id="IPR025202">
    <property type="entry name" value="PLD-like_dom"/>
</dbReference>
<dbReference type="OrthoDB" id="9762009at2"/>
<name>A0A1Q9GK38_9GAMM</name>
<dbReference type="GO" id="GO:0004630">
    <property type="term" value="F:phospholipase D activity"/>
    <property type="evidence" value="ECO:0007669"/>
    <property type="project" value="UniProtKB-EC"/>
</dbReference>
<dbReference type="EMBL" id="MJIL01000079">
    <property type="protein sequence ID" value="OLQ74869.1"/>
    <property type="molecule type" value="Genomic_DNA"/>
</dbReference>
<evidence type="ECO:0000256" key="3">
    <source>
        <dbReference type="ARBA" id="ARBA00012027"/>
    </source>
</evidence>
<keyword evidence="5" id="KW-0442">Lipid degradation</keyword>